<feature type="domain" description="Homeobox" evidence="13">
    <location>
        <begin position="157"/>
        <end position="217"/>
    </location>
</feature>
<proteinExistence type="inferred from homology"/>
<evidence type="ECO:0000256" key="7">
    <source>
        <dbReference type="ARBA" id="ARBA00023163"/>
    </source>
</evidence>
<evidence type="ECO:0000313" key="14">
    <source>
        <dbReference type="Proteomes" id="UP000192223"/>
    </source>
</evidence>
<feature type="compositionally biased region" description="Low complexity" evidence="12">
    <location>
        <begin position="257"/>
        <end position="266"/>
    </location>
</feature>
<protein>
    <recommendedName>
        <fullName evidence="9">Brain-specific homeobox protein homolog</fullName>
    </recommendedName>
</protein>
<name>A0A1W4W9T9_AGRPL</name>
<keyword evidence="3" id="KW-0805">Transcription regulation</keyword>
<dbReference type="Gene3D" id="1.10.10.60">
    <property type="entry name" value="Homeodomain-like"/>
    <property type="match status" value="1"/>
</dbReference>
<dbReference type="SMART" id="SM00389">
    <property type="entry name" value="HOX"/>
    <property type="match status" value="1"/>
</dbReference>
<dbReference type="RefSeq" id="XP_018320799.1">
    <property type="nucleotide sequence ID" value="XM_018465297.1"/>
</dbReference>
<dbReference type="Pfam" id="PF00046">
    <property type="entry name" value="Homeodomain"/>
    <property type="match status" value="1"/>
</dbReference>
<dbReference type="InterPro" id="IPR020479">
    <property type="entry name" value="HD_metazoa"/>
</dbReference>
<keyword evidence="4 10" id="KW-0238">DNA-binding</keyword>
<organism evidence="14 15">
    <name type="scientific">Agrilus planipennis</name>
    <name type="common">Emerald ash borer</name>
    <name type="synonym">Agrilus marcopoli</name>
    <dbReference type="NCBI Taxonomy" id="224129"/>
    <lineage>
        <taxon>Eukaryota</taxon>
        <taxon>Metazoa</taxon>
        <taxon>Ecdysozoa</taxon>
        <taxon>Arthropoda</taxon>
        <taxon>Hexapoda</taxon>
        <taxon>Insecta</taxon>
        <taxon>Pterygota</taxon>
        <taxon>Neoptera</taxon>
        <taxon>Endopterygota</taxon>
        <taxon>Coleoptera</taxon>
        <taxon>Polyphaga</taxon>
        <taxon>Elateriformia</taxon>
        <taxon>Buprestoidea</taxon>
        <taxon>Buprestidae</taxon>
        <taxon>Agrilinae</taxon>
        <taxon>Agrilus</taxon>
    </lineage>
</organism>
<evidence type="ECO:0000256" key="10">
    <source>
        <dbReference type="PROSITE-ProRule" id="PRU00108"/>
    </source>
</evidence>
<dbReference type="PANTHER" id="PTHR24333:SF8">
    <property type="entry name" value="HOMEOBOX PROTEIN CEH-62"/>
    <property type="match status" value="1"/>
</dbReference>
<evidence type="ECO:0000256" key="11">
    <source>
        <dbReference type="RuleBase" id="RU000682"/>
    </source>
</evidence>
<evidence type="ECO:0000256" key="3">
    <source>
        <dbReference type="ARBA" id="ARBA00023015"/>
    </source>
</evidence>
<evidence type="ECO:0000256" key="6">
    <source>
        <dbReference type="ARBA" id="ARBA00023159"/>
    </source>
</evidence>
<dbReference type="STRING" id="224129.A0A1W4W9T9"/>
<evidence type="ECO:0000256" key="2">
    <source>
        <dbReference type="ARBA" id="ARBA00007916"/>
    </source>
</evidence>
<keyword evidence="8 10" id="KW-0539">Nucleus</keyword>
<feature type="region of interest" description="Disordered" evidence="12">
    <location>
        <begin position="209"/>
        <end position="294"/>
    </location>
</feature>
<evidence type="ECO:0000256" key="5">
    <source>
        <dbReference type="ARBA" id="ARBA00023155"/>
    </source>
</evidence>
<evidence type="ECO:0000256" key="1">
    <source>
        <dbReference type="ARBA" id="ARBA00004123"/>
    </source>
</evidence>
<comment type="subcellular location">
    <subcellularLocation>
        <location evidence="1 10 11">Nucleus</location>
    </subcellularLocation>
</comment>
<dbReference type="PROSITE" id="PS00027">
    <property type="entry name" value="HOMEOBOX_1"/>
    <property type="match status" value="1"/>
</dbReference>
<dbReference type="AlphaFoldDB" id="A0A1W4W9T9"/>
<accession>A0A1W4W9T9</accession>
<dbReference type="InterPro" id="IPR001356">
    <property type="entry name" value="HD"/>
</dbReference>
<dbReference type="GO" id="GO:0003677">
    <property type="term" value="F:DNA binding"/>
    <property type="evidence" value="ECO:0007669"/>
    <property type="project" value="UniProtKB-UniRule"/>
</dbReference>
<gene>
    <name evidence="15" type="primary">LOC108733935</name>
</gene>
<dbReference type="GO" id="GO:0005634">
    <property type="term" value="C:nucleus"/>
    <property type="evidence" value="ECO:0007669"/>
    <property type="project" value="UniProtKB-SubCell"/>
</dbReference>
<dbReference type="PRINTS" id="PR00024">
    <property type="entry name" value="HOMEOBOX"/>
</dbReference>
<dbReference type="CDD" id="cd00086">
    <property type="entry name" value="homeodomain"/>
    <property type="match status" value="1"/>
</dbReference>
<dbReference type="InterPro" id="IPR050848">
    <property type="entry name" value="Homeobox_TF"/>
</dbReference>
<dbReference type="Proteomes" id="UP000192223">
    <property type="component" value="Unplaced"/>
</dbReference>
<evidence type="ECO:0000256" key="8">
    <source>
        <dbReference type="ARBA" id="ARBA00023242"/>
    </source>
</evidence>
<dbReference type="InterPro" id="IPR009057">
    <property type="entry name" value="Homeodomain-like_sf"/>
</dbReference>
<feature type="compositionally biased region" description="Basic residues" evidence="12">
    <location>
        <begin position="210"/>
        <end position="219"/>
    </location>
</feature>
<evidence type="ECO:0000256" key="12">
    <source>
        <dbReference type="SAM" id="MobiDB-lite"/>
    </source>
</evidence>
<dbReference type="FunCoup" id="A0A1W4W9T9">
    <property type="interactions" value="12"/>
</dbReference>
<dbReference type="FunFam" id="1.10.10.60:FF:000173">
    <property type="entry name" value="brain-specific homeobox protein homolog"/>
    <property type="match status" value="1"/>
</dbReference>
<dbReference type="PANTHER" id="PTHR24333">
    <property type="entry name" value="HOMEO BOX HB9 LIKE A-RELATED"/>
    <property type="match status" value="1"/>
</dbReference>
<evidence type="ECO:0000313" key="15">
    <source>
        <dbReference type="RefSeq" id="XP_018320799.1"/>
    </source>
</evidence>
<keyword evidence="6" id="KW-0010">Activator</keyword>
<dbReference type="SUPFAM" id="SSF46689">
    <property type="entry name" value="Homeodomain-like"/>
    <property type="match status" value="1"/>
</dbReference>
<evidence type="ECO:0000256" key="4">
    <source>
        <dbReference type="ARBA" id="ARBA00023125"/>
    </source>
</evidence>
<dbReference type="InParanoid" id="A0A1W4W9T9"/>
<sequence>MDSELSYKRRNLDLTSNIQNRTSFLIEDILYRQDGHVVSKTNFPPLKSSVSLESEYNDKAFHPVKSSTEKRPLDGKLSYSFFHQPGIVQSPIDGCVQNLQPSDNRYIQVMGALGAYLGGPYKGIAEHPYFLTQGLPFPHSFLGNSANEMSLNALKHCRRRKARTVFSDPQLTGLEKRFAAQRYLSTPERVELASALSLSETQVKTWFQNRRMKHKKQMRKLQEDKASQQSASSIVKSIASEDSTSFTTLSHKKSDSQESSSKQLDSIGRVNTTANRITNNNGIHESDSSEYDSDIDIVGDAKSLAFSYSGA</sequence>
<evidence type="ECO:0000256" key="9">
    <source>
        <dbReference type="ARBA" id="ARBA00073831"/>
    </source>
</evidence>
<dbReference type="InterPro" id="IPR017970">
    <property type="entry name" value="Homeobox_CS"/>
</dbReference>
<feature type="compositionally biased region" description="Polar residues" evidence="12">
    <location>
        <begin position="227"/>
        <end position="248"/>
    </location>
</feature>
<dbReference type="GO" id="GO:0000981">
    <property type="term" value="F:DNA-binding transcription factor activity, RNA polymerase II-specific"/>
    <property type="evidence" value="ECO:0007669"/>
    <property type="project" value="InterPro"/>
</dbReference>
<keyword evidence="5 10" id="KW-0371">Homeobox</keyword>
<feature type="DNA-binding region" description="Homeobox" evidence="10">
    <location>
        <begin position="159"/>
        <end position="218"/>
    </location>
</feature>
<keyword evidence="14" id="KW-1185">Reference proteome</keyword>
<feature type="compositionally biased region" description="Polar residues" evidence="12">
    <location>
        <begin position="269"/>
        <end position="283"/>
    </location>
</feature>
<keyword evidence="7" id="KW-0804">Transcription</keyword>
<dbReference type="OrthoDB" id="6159439at2759"/>
<dbReference type="KEGG" id="apln:108733935"/>
<evidence type="ECO:0000259" key="13">
    <source>
        <dbReference type="PROSITE" id="PS50071"/>
    </source>
</evidence>
<reference evidence="15" key="1">
    <citation type="submission" date="2025-08" db="UniProtKB">
        <authorList>
            <consortium name="RefSeq"/>
        </authorList>
    </citation>
    <scope>IDENTIFICATION</scope>
    <source>
        <tissue evidence="15">Entire body</tissue>
    </source>
</reference>
<dbReference type="PROSITE" id="PS50071">
    <property type="entry name" value="HOMEOBOX_2"/>
    <property type="match status" value="1"/>
</dbReference>
<dbReference type="GeneID" id="108733935"/>
<comment type="similarity">
    <text evidence="2">Belongs to the distal-less homeobox family.</text>
</comment>